<evidence type="ECO:0000256" key="2">
    <source>
        <dbReference type="ARBA" id="ARBA00023125"/>
    </source>
</evidence>
<keyword evidence="6" id="KW-1185">Reference proteome</keyword>
<dbReference type="CDD" id="cd00090">
    <property type="entry name" value="HTH_ARSR"/>
    <property type="match status" value="1"/>
</dbReference>
<dbReference type="InterPro" id="IPR036390">
    <property type="entry name" value="WH_DNA-bd_sf"/>
</dbReference>
<dbReference type="PANTHER" id="PTHR33154:SF33">
    <property type="entry name" value="TRANSCRIPTIONAL REPRESSOR SDPR"/>
    <property type="match status" value="1"/>
</dbReference>
<dbReference type="NCBIfam" id="NF033788">
    <property type="entry name" value="HTH_metalloreg"/>
    <property type="match status" value="1"/>
</dbReference>
<keyword evidence="1" id="KW-0805">Transcription regulation</keyword>
<evidence type="ECO:0000259" key="4">
    <source>
        <dbReference type="PROSITE" id="PS50987"/>
    </source>
</evidence>
<accession>A0ABQ6HPR6</accession>
<name>A0ABQ6HPR6_9MICO</name>
<evidence type="ECO:0000313" key="6">
    <source>
        <dbReference type="Proteomes" id="UP001157109"/>
    </source>
</evidence>
<protein>
    <recommendedName>
        <fullName evidence="4">HTH arsR-type domain-containing protein</fullName>
    </recommendedName>
</protein>
<dbReference type="InterPro" id="IPR051081">
    <property type="entry name" value="HTH_MetalResp_TranReg"/>
</dbReference>
<dbReference type="Gene3D" id="1.10.10.10">
    <property type="entry name" value="Winged helix-like DNA-binding domain superfamily/Winged helix DNA-binding domain"/>
    <property type="match status" value="1"/>
</dbReference>
<dbReference type="InterPro" id="IPR011991">
    <property type="entry name" value="ArsR-like_HTH"/>
</dbReference>
<proteinExistence type="predicted"/>
<dbReference type="Pfam" id="PF01022">
    <property type="entry name" value="HTH_5"/>
    <property type="match status" value="1"/>
</dbReference>
<keyword evidence="3" id="KW-0804">Transcription</keyword>
<reference evidence="6" key="1">
    <citation type="journal article" date="2019" name="Int. J. Syst. Evol. Microbiol.">
        <title>The Global Catalogue of Microorganisms (GCM) 10K type strain sequencing project: providing services to taxonomists for standard genome sequencing and annotation.</title>
        <authorList>
            <consortium name="The Broad Institute Genomics Platform"/>
            <consortium name="The Broad Institute Genome Sequencing Center for Infectious Disease"/>
            <person name="Wu L."/>
            <person name="Ma J."/>
        </authorList>
    </citation>
    <scope>NUCLEOTIDE SEQUENCE [LARGE SCALE GENOMIC DNA]</scope>
    <source>
        <strain evidence="6">NBRC 105830</strain>
    </source>
</reference>
<evidence type="ECO:0000256" key="3">
    <source>
        <dbReference type="ARBA" id="ARBA00023163"/>
    </source>
</evidence>
<dbReference type="EMBL" id="BSUJ01000001">
    <property type="protein sequence ID" value="GMA20443.1"/>
    <property type="molecule type" value="Genomic_DNA"/>
</dbReference>
<feature type="domain" description="HTH arsR-type" evidence="4">
    <location>
        <begin position="1"/>
        <end position="85"/>
    </location>
</feature>
<dbReference type="PROSITE" id="PS50987">
    <property type="entry name" value="HTH_ARSR_2"/>
    <property type="match status" value="1"/>
</dbReference>
<dbReference type="InterPro" id="IPR001845">
    <property type="entry name" value="HTH_ArsR_DNA-bd_dom"/>
</dbReference>
<gene>
    <name evidence="5" type="ORF">GCM10025862_24640</name>
</gene>
<dbReference type="SMART" id="SM00418">
    <property type="entry name" value="HTH_ARSR"/>
    <property type="match status" value="1"/>
</dbReference>
<evidence type="ECO:0000313" key="5">
    <source>
        <dbReference type="EMBL" id="GMA20443.1"/>
    </source>
</evidence>
<sequence>MDTFAALADPVRRSLVRQLAVEPSRVVDLAKVRDISRPAISRHLRLLSEAGLCTVQARGRERIYHLDRSGLTAVQEFLDAVTVAEPPLAETALDALELEVRRAVREVTTHPEEKTG</sequence>
<dbReference type="Proteomes" id="UP001157109">
    <property type="component" value="Unassembled WGS sequence"/>
</dbReference>
<evidence type="ECO:0000256" key="1">
    <source>
        <dbReference type="ARBA" id="ARBA00023015"/>
    </source>
</evidence>
<dbReference type="PRINTS" id="PR00778">
    <property type="entry name" value="HTHARSR"/>
</dbReference>
<dbReference type="SUPFAM" id="SSF46785">
    <property type="entry name" value="Winged helix' DNA-binding domain"/>
    <property type="match status" value="1"/>
</dbReference>
<comment type="caution">
    <text evidence="5">The sequence shown here is derived from an EMBL/GenBank/DDBJ whole genome shotgun (WGS) entry which is preliminary data.</text>
</comment>
<organism evidence="5 6">
    <name type="scientific">Arsenicicoccus piscis</name>
    <dbReference type="NCBI Taxonomy" id="673954"/>
    <lineage>
        <taxon>Bacteria</taxon>
        <taxon>Bacillati</taxon>
        <taxon>Actinomycetota</taxon>
        <taxon>Actinomycetes</taxon>
        <taxon>Micrococcales</taxon>
        <taxon>Intrasporangiaceae</taxon>
        <taxon>Arsenicicoccus</taxon>
    </lineage>
</organism>
<dbReference type="InterPro" id="IPR036388">
    <property type="entry name" value="WH-like_DNA-bd_sf"/>
</dbReference>
<keyword evidence="2" id="KW-0238">DNA-binding</keyword>
<dbReference type="RefSeq" id="WP_241446534.1">
    <property type="nucleotide sequence ID" value="NZ_BSUJ01000001.1"/>
</dbReference>
<dbReference type="PANTHER" id="PTHR33154">
    <property type="entry name" value="TRANSCRIPTIONAL REGULATOR, ARSR FAMILY"/>
    <property type="match status" value="1"/>
</dbReference>